<proteinExistence type="predicted"/>
<dbReference type="AlphaFoldDB" id="A0A0E0J3F6"/>
<organism evidence="1">
    <name type="scientific">Oryza nivara</name>
    <name type="common">Indian wild rice</name>
    <name type="synonym">Oryza sativa f. spontanea</name>
    <dbReference type="NCBI Taxonomy" id="4536"/>
    <lineage>
        <taxon>Eukaryota</taxon>
        <taxon>Viridiplantae</taxon>
        <taxon>Streptophyta</taxon>
        <taxon>Embryophyta</taxon>
        <taxon>Tracheophyta</taxon>
        <taxon>Spermatophyta</taxon>
        <taxon>Magnoliopsida</taxon>
        <taxon>Liliopsida</taxon>
        <taxon>Poales</taxon>
        <taxon>Poaceae</taxon>
        <taxon>BOP clade</taxon>
        <taxon>Oryzoideae</taxon>
        <taxon>Oryzeae</taxon>
        <taxon>Oryzinae</taxon>
        <taxon>Oryza</taxon>
    </lineage>
</organism>
<reference evidence="1" key="2">
    <citation type="submission" date="2018-04" db="EMBL/GenBank/DDBJ databases">
        <title>OnivRS2 (Oryza nivara Reference Sequence Version 2).</title>
        <authorList>
            <person name="Zhang J."/>
            <person name="Kudrna D."/>
            <person name="Lee S."/>
            <person name="Talag J."/>
            <person name="Rajasekar S."/>
            <person name="Welchert J."/>
            <person name="Hsing Y.-I."/>
            <person name="Wing R.A."/>
        </authorList>
    </citation>
    <scope>NUCLEOTIDE SEQUENCE [LARGE SCALE GENOMIC DNA]</scope>
    <source>
        <strain evidence="1">SL10</strain>
    </source>
</reference>
<accession>A0A0E0J3F6</accession>
<dbReference type="HOGENOM" id="CLU_2835550_0_0_1"/>
<evidence type="ECO:0000313" key="1">
    <source>
        <dbReference type="EnsemblPlants" id="ONIVA11G17380.1"/>
    </source>
</evidence>
<evidence type="ECO:0000313" key="2">
    <source>
        <dbReference type="Proteomes" id="UP000006591"/>
    </source>
</evidence>
<dbReference type="EnsemblPlants" id="ONIVA11G17380.1">
    <property type="protein sequence ID" value="ONIVA11G17380.1"/>
    <property type="gene ID" value="ONIVA11G17380"/>
</dbReference>
<dbReference type="Gramene" id="ONIVA11G17380.1">
    <property type="protein sequence ID" value="ONIVA11G17380.1"/>
    <property type="gene ID" value="ONIVA11G17380"/>
</dbReference>
<name>A0A0E0J3F6_ORYNI</name>
<keyword evidence="2" id="KW-1185">Reference proteome</keyword>
<sequence>MPATYVAVGTATSSPPEGLHHHAGYLHRRRATSSPHRTVTSSPPEGFHLREDWFRLYVRNDTSSTR</sequence>
<protein>
    <submittedName>
        <fullName evidence="1">Uncharacterized protein</fullName>
    </submittedName>
</protein>
<dbReference type="Proteomes" id="UP000006591">
    <property type="component" value="Chromosome 11"/>
</dbReference>
<dbReference type="OMA" id="FHLREDW"/>
<reference evidence="1" key="1">
    <citation type="submission" date="2015-04" db="UniProtKB">
        <authorList>
            <consortium name="EnsemblPlants"/>
        </authorList>
    </citation>
    <scope>IDENTIFICATION</scope>
    <source>
        <strain evidence="1">SL10</strain>
    </source>
</reference>